<dbReference type="InterPro" id="IPR008391">
    <property type="entry name" value="AXE1_dom"/>
</dbReference>
<evidence type="ECO:0000313" key="2">
    <source>
        <dbReference type="EMBL" id="MFC7404785.1"/>
    </source>
</evidence>
<dbReference type="SUPFAM" id="SSF53474">
    <property type="entry name" value="alpha/beta-Hydrolases"/>
    <property type="match status" value="1"/>
</dbReference>
<dbReference type="InterPro" id="IPR039069">
    <property type="entry name" value="CE7"/>
</dbReference>
<dbReference type="Gene3D" id="3.40.50.1820">
    <property type="entry name" value="alpha/beta hydrolase"/>
    <property type="match status" value="1"/>
</dbReference>
<dbReference type="Proteomes" id="UP001596455">
    <property type="component" value="Unassembled WGS sequence"/>
</dbReference>
<evidence type="ECO:0000313" key="3">
    <source>
        <dbReference type="Proteomes" id="UP001596455"/>
    </source>
</evidence>
<dbReference type="InterPro" id="IPR029058">
    <property type="entry name" value="AB_hydrolase_fold"/>
</dbReference>
<comment type="caution">
    <text evidence="2">The sequence shown here is derived from an EMBL/GenBank/DDBJ whole genome shotgun (WGS) entry which is preliminary data.</text>
</comment>
<organism evidence="2 3">
    <name type="scientific">Georgenia alba</name>
    <dbReference type="NCBI Taxonomy" id="2233858"/>
    <lineage>
        <taxon>Bacteria</taxon>
        <taxon>Bacillati</taxon>
        <taxon>Actinomycetota</taxon>
        <taxon>Actinomycetes</taxon>
        <taxon>Micrococcales</taxon>
        <taxon>Bogoriellaceae</taxon>
        <taxon>Georgenia</taxon>
    </lineage>
</organism>
<evidence type="ECO:0000259" key="1">
    <source>
        <dbReference type="Pfam" id="PF05448"/>
    </source>
</evidence>
<dbReference type="PANTHER" id="PTHR40111">
    <property type="entry name" value="CEPHALOSPORIN-C DEACETYLASE"/>
    <property type="match status" value="1"/>
</dbReference>
<gene>
    <name evidence="2" type="ORF">ACFQQL_06650</name>
</gene>
<feature type="domain" description="Acetyl xylan esterase" evidence="1">
    <location>
        <begin position="1"/>
        <end position="324"/>
    </location>
</feature>
<dbReference type="RefSeq" id="WP_382392513.1">
    <property type="nucleotide sequence ID" value="NZ_JBHTCQ010000001.1"/>
</dbReference>
<proteinExistence type="predicted"/>
<keyword evidence="3" id="KW-1185">Reference proteome</keyword>
<protein>
    <submittedName>
        <fullName evidence="2">Acetylxylan esterase</fullName>
    </submittedName>
</protein>
<dbReference type="Pfam" id="PF05448">
    <property type="entry name" value="AXE1"/>
    <property type="match status" value="1"/>
</dbReference>
<sequence length="326" mass="35335">MALFDLAPADLETYLPDIDEPDDFDAFWAKTLEEARSVDVGLELEPVETGLELVESYDVTFRGFGGHPVKGWLTRPAVRPGPLPAVVQYLGYGGGRGRPVEHLAWATAGYVHLLMDTRGQGSRWGTGGDTPDPVGSAPSVPGFLTRGILDPAEHYYRRVFTDGVRAVDAVRTVEGVDPQDVTVCGASQGGGITLAVAGLVPGLRAAMPDVPFLCHYRRATEITDAMPYAEITQYLAVHRGRAEDAFRTLSYLDGVSFARRADAPTLFSVALMDTTCPPSTVYAAFNNYGARAGDVVKDIEVYRYNQHEGGQAAQLTRQIAWLADIR</sequence>
<accession>A0ABW2Q5R1</accession>
<name>A0ABW2Q5R1_9MICO</name>
<reference evidence="3" key="1">
    <citation type="journal article" date="2019" name="Int. J. Syst. Evol. Microbiol.">
        <title>The Global Catalogue of Microorganisms (GCM) 10K type strain sequencing project: providing services to taxonomists for standard genome sequencing and annotation.</title>
        <authorList>
            <consortium name="The Broad Institute Genomics Platform"/>
            <consortium name="The Broad Institute Genome Sequencing Center for Infectious Disease"/>
            <person name="Wu L."/>
            <person name="Ma J."/>
        </authorList>
    </citation>
    <scope>NUCLEOTIDE SEQUENCE [LARGE SCALE GENOMIC DNA]</scope>
    <source>
        <strain evidence="3">JCM 1490</strain>
    </source>
</reference>
<dbReference type="PANTHER" id="PTHR40111:SF1">
    <property type="entry name" value="CEPHALOSPORIN-C DEACETYLASE"/>
    <property type="match status" value="1"/>
</dbReference>
<dbReference type="EMBL" id="JBHTCQ010000001">
    <property type="protein sequence ID" value="MFC7404785.1"/>
    <property type="molecule type" value="Genomic_DNA"/>
</dbReference>